<keyword evidence="2" id="KW-1185">Reference proteome</keyword>
<dbReference type="AlphaFoldDB" id="A0A9W8CLI4"/>
<proteinExistence type="predicted"/>
<comment type="caution">
    <text evidence="1">The sequence shown here is derived from an EMBL/GenBank/DDBJ whole genome shotgun (WGS) entry which is preliminary data.</text>
</comment>
<evidence type="ECO:0000313" key="1">
    <source>
        <dbReference type="EMBL" id="KAJ1648231.1"/>
    </source>
</evidence>
<gene>
    <name evidence="1" type="ORF">LPJ64_000492</name>
</gene>
<reference evidence="1" key="1">
    <citation type="submission" date="2022-07" db="EMBL/GenBank/DDBJ databases">
        <title>Phylogenomic reconstructions and comparative analyses of Kickxellomycotina fungi.</title>
        <authorList>
            <person name="Reynolds N.K."/>
            <person name="Stajich J.E."/>
            <person name="Barry K."/>
            <person name="Grigoriev I.V."/>
            <person name="Crous P."/>
            <person name="Smith M.E."/>
        </authorList>
    </citation>
    <scope>NUCLEOTIDE SEQUENCE</scope>
    <source>
        <strain evidence="1">NBRC 105413</strain>
    </source>
</reference>
<dbReference type="SUPFAM" id="SSF52047">
    <property type="entry name" value="RNI-like"/>
    <property type="match status" value="1"/>
</dbReference>
<dbReference type="Proteomes" id="UP001145021">
    <property type="component" value="Unassembled WGS sequence"/>
</dbReference>
<evidence type="ECO:0000313" key="2">
    <source>
        <dbReference type="Proteomes" id="UP001145021"/>
    </source>
</evidence>
<dbReference type="InterPro" id="IPR032675">
    <property type="entry name" value="LRR_dom_sf"/>
</dbReference>
<name>A0A9W8CLI4_9FUNG</name>
<sequence length="301" mass="34216">MSNNASSESCRVQVFNNEVILTEICKYLPQNLLAKVSAINRRSWKIAIPRIWEGPYLTHIGQLRAFTKIVSRSLPISIIDKPCYGSMVRKFDLSMLAGRWEKLGSNDLQPVFKYCTGITDLNINLCQNIQDNQLVSLFSKNPEICSSIENLDMSETMFSDKAIEKVIRLISKLDELRLNETFASTHTIDAIAETQGYLSTIELFDCDVSADQIKKLYYDCTLLVEIGAPYSLSDELEEFALEFDMDRCGEVYYDNGDDDDEDSDNYSDYDDEELYVFSGHNGDSDIDEDDLDDTIDGFANM</sequence>
<organism evidence="1 2">
    <name type="scientific">Coemansia asiatica</name>
    <dbReference type="NCBI Taxonomy" id="1052880"/>
    <lineage>
        <taxon>Eukaryota</taxon>
        <taxon>Fungi</taxon>
        <taxon>Fungi incertae sedis</taxon>
        <taxon>Zoopagomycota</taxon>
        <taxon>Kickxellomycotina</taxon>
        <taxon>Kickxellomycetes</taxon>
        <taxon>Kickxellales</taxon>
        <taxon>Kickxellaceae</taxon>
        <taxon>Coemansia</taxon>
    </lineage>
</organism>
<accession>A0A9W8CLI4</accession>
<protein>
    <submittedName>
        <fullName evidence="1">Uncharacterized protein</fullName>
    </submittedName>
</protein>
<dbReference type="EMBL" id="JANBOH010000009">
    <property type="protein sequence ID" value="KAJ1648231.1"/>
    <property type="molecule type" value="Genomic_DNA"/>
</dbReference>
<dbReference type="Gene3D" id="3.80.10.10">
    <property type="entry name" value="Ribonuclease Inhibitor"/>
    <property type="match status" value="1"/>
</dbReference>